<dbReference type="Pfam" id="PF01648">
    <property type="entry name" value="ACPS"/>
    <property type="match status" value="1"/>
</dbReference>
<evidence type="ECO:0000313" key="4">
    <source>
        <dbReference type="EMBL" id="AKU93612.1"/>
    </source>
</evidence>
<dbReference type="InterPro" id="IPR050559">
    <property type="entry name" value="P-Pant_transferase_sf"/>
</dbReference>
<dbReference type="InterPro" id="IPR008278">
    <property type="entry name" value="4-PPantetheinyl_Trfase_dom"/>
</dbReference>
<keyword evidence="2 4" id="KW-0808">Transferase</keyword>
<evidence type="ECO:0000256" key="2">
    <source>
        <dbReference type="ARBA" id="ARBA00022679"/>
    </source>
</evidence>
<accession>A0A0K1PJB6</accession>
<dbReference type="STRING" id="1391654.AKJ09_00276"/>
<organism evidence="4 5">
    <name type="scientific">Labilithrix luteola</name>
    <dbReference type="NCBI Taxonomy" id="1391654"/>
    <lineage>
        <taxon>Bacteria</taxon>
        <taxon>Pseudomonadati</taxon>
        <taxon>Myxococcota</taxon>
        <taxon>Polyangia</taxon>
        <taxon>Polyangiales</taxon>
        <taxon>Labilitrichaceae</taxon>
        <taxon>Labilithrix</taxon>
    </lineage>
</organism>
<protein>
    <submittedName>
        <fullName evidence="4">4'-phosphopantetheinyl transferase</fullName>
    </submittedName>
</protein>
<dbReference type="GO" id="GO:0008897">
    <property type="term" value="F:holo-[acyl-carrier-protein] synthase activity"/>
    <property type="evidence" value="ECO:0007669"/>
    <property type="project" value="InterPro"/>
</dbReference>
<dbReference type="SUPFAM" id="SSF56214">
    <property type="entry name" value="4'-phosphopantetheinyl transferase"/>
    <property type="match status" value="2"/>
</dbReference>
<dbReference type="GO" id="GO:0000287">
    <property type="term" value="F:magnesium ion binding"/>
    <property type="evidence" value="ECO:0007669"/>
    <property type="project" value="InterPro"/>
</dbReference>
<evidence type="ECO:0000259" key="3">
    <source>
        <dbReference type="Pfam" id="PF01648"/>
    </source>
</evidence>
<dbReference type="InterPro" id="IPR037143">
    <property type="entry name" value="4-PPantetheinyl_Trfase_dom_sf"/>
</dbReference>
<dbReference type="Proteomes" id="UP000064967">
    <property type="component" value="Chromosome"/>
</dbReference>
<dbReference type="GO" id="GO:0019878">
    <property type="term" value="P:lysine biosynthetic process via aminoadipic acid"/>
    <property type="evidence" value="ECO:0007669"/>
    <property type="project" value="TreeGrafter"/>
</dbReference>
<feature type="domain" description="4'-phosphopantetheinyl transferase" evidence="3">
    <location>
        <begin position="114"/>
        <end position="220"/>
    </location>
</feature>
<name>A0A0K1PJB6_9BACT</name>
<dbReference type="OrthoDB" id="9808281at2"/>
<comment type="similarity">
    <text evidence="1">Belongs to the P-Pant transferase superfamily. Gsp/Sfp/HetI/AcpT family.</text>
</comment>
<dbReference type="KEGG" id="llu:AKJ09_00276"/>
<keyword evidence="5" id="KW-1185">Reference proteome</keyword>
<dbReference type="PANTHER" id="PTHR12215:SF10">
    <property type="entry name" value="L-AMINOADIPATE-SEMIALDEHYDE DEHYDROGENASE-PHOSPHOPANTETHEINYL TRANSFERASE"/>
    <property type="match status" value="1"/>
</dbReference>
<dbReference type="EMBL" id="CP012333">
    <property type="protein sequence ID" value="AKU93612.1"/>
    <property type="molecule type" value="Genomic_DNA"/>
</dbReference>
<gene>
    <name evidence="4" type="ORF">AKJ09_00276</name>
</gene>
<evidence type="ECO:0000256" key="1">
    <source>
        <dbReference type="ARBA" id="ARBA00010990"/>
    </source>
</evidence>
<dbReference type="GO" id="GO:0005829">
    <property type="term" value="C:cytosol"/>
    <property type="evidence" value="ECO:0007669"/>
    <property type="project" value="TreeGrafter"/>
</dbReference>
<reference evidence="4 5" key="1">
    <citation type="submission" date="2015-08" db="EMBL/GenBank/DDBJ databases">
        <authorList>
            <person name="Babu N.S."/>
            <person name="Beckwith C.J."/>
            <person name="Beseler K.G."/>
            <person name="Brison A."/>
            <person name="Carone J.V."/>
            <person name="Caskin T.P."/>
            <person name="Diamond M."/>
            <person name="Durham M.E."/>
            <person name="Foxe J.M."/>
            <person name="Go M."/>
            <person name="Henderson B.A."/>
            <person name="Jones I.B."/>
            <person name="McGettigan J.A."/>
            <person name="Micheletti S.J."/>
            <person name="Nasrallah M.E."/>
            <person name="Ortiz D."/>
            <person name="Piller C.R."/>
            <person name="Privatt S.R."/>
            <person name="Schneider S.L."/>
            <person name="Sharp S."/>
            <person name="Smith T.C."/>
            <person name="Stanton J.D."/>
            <person name="Ullery H.E."/>
            <person name="Wilson R.J."/>
            <person name="Serrano M.G."/>
            <person name="Buck G."/>
            <person name="Lee V."/>
            <person name="Wang Y."/>
            <person name="Carvalho R."/>
            <person name="Voegtly L."/>
            <person name="Shi R."/>
            <person name="Duckworth R."/>
            <person name="Johnson A."/>
            <person name="Loviza R."/>
            <person name="Walstead R."/>
            <person name="Shah Z."/>
            <person name="Kiflezghi M."/>
            <person name="Wade K."/>
            <person name="Ball S.L."/>
            <person name="Bradley K.W."/>
            <person name="Asai D.J."/>
            <person name="Bowman C.A."/>
            <person name="Russell D.A."/>
            <person name="Pope W.H."/>
            <person name="Jacobs-Sera D."/>
            <person name="Hendrix R.W."/>
            <person name="Hatfull G.F."/>
        </authorList>
    </citation>
    <scope>NUCLEOTIDE SEQUENCE [LARGE SCALE GENOMIC DNA]</scope>
    <source>
        <strain evidence="4 5">DSM 27648</strain>
    </source>
</reference>
<dbReference type="AlphaFoldDB" id="A0A0K1PJB6"/>
<proteinExistence type="inferred from homology"/>
<dbReference type="Gene3D" id="3.90.470.20">
    <property type="entry name" value="4'-phosphopantetheinyl transferase domain"/>
    <property type="match status" value="2"/>
</dbReference>
<dbReference type="PATRIC" id="fig|1391654.3.peg.291"/>
<sequence length="241" mass="27801">MRALSNHEVHVHLADPAYFQADDGCRARALAILSTDELERFARYRLERDRAIYLATHWLVRTVLSDYEPTAPEAWRFATGKYGRPEITGISTLRFNLSNTHGLVACAVCRRVDVGVDVERKTGFAPLDAADRFFAPTEVASLRGLPVTERSRRFFDYWTLKESYIKARGLGLALPLDQFAFVLENGRSPRIEFDPRLDDHGDHWQFEQHVPTNDHLLAVCVRRHDSRGFAFTYDWHRPSWV</sequence>
<evidence type="ECO:0000313" key="5">
    <source>
        <dbReference type="Proteomes" id="UP000064967"/>
    </source>
</evidence>
<dbReference type="PANTHER" id="PTHR12215">
    <property type="entry name" value="PHOSPHOPANTETHEINE TRANSFERASE"/>
    <property type="match status" value="1"/>
</dbReference>